<evidence type="ECO:0000256" key="1">
    <source>
        <dbReference type="ARBA" id="ARBA00006484"/>
    </source>
</evidence>
<evidence type="ECO:0000313" key="4">
    <source>
        <dbReference type="EMBL" id="KAL1586192.1"/>
    </source>
</evidence>
<sequence>MSLYPGVALITGAASGISQATAVSFAREGCTKLVLADRDEAGLARTQQLIVQVAGEGKAAAIAVKTDVTSAEQVEALFLRAVAEFGRVDYAVNGAGVLSNNKRSHDTTPDEFDRINVINYRGCWLTSRAAIKQMLSQDPLPTHDGRPGVRGSVVNIASQLGIVGRPAAPAYCGSKAAVINMTKCDAIDYSRDAIRINSVCPGVIDTPMTQPNASVLEPAISIAPMERMGTAQEVADCVLFLASSKASFVQGAAMVVDGGYTIN</sequence>
<gene>
    <name evidence="4" type="ORF">WHR41_05462</name>
</gene>
<keyword evidence="5" id="KW-1185">Reference proteome</keyword>
<comment type="similarity">
    <text evidence="1">Belongs to the short-chain dehydrogenases/reductases (SDR) family.</text>
</comment>
<dbReference type="EMBL" id="JAAQHG020000015">
    <property type="protein sequence ID" value="KAL1586192.1"/>
    <property type="molecule type" value="Genomic_DNA"/>
</dbReference>
<dbReference type="AlphaFoldDB" id="A0AB34KQV9"/>
<dbReference type="PANTHER" id="PTHR24321:SF12">
    <property type="entry name" value="SHORT-CHAIN DEHYDROGENASE_REDUCTASE FAMILY, PUTATIVE (AFU_ORTHOLOGUE AFUA_5G14340)-RELATED"/>
    <property type="match status" value="1"/>
</dbReference>
<dbReference type="RefSeq" id="XP_069229297.1">
    <property type="nucleotide sequence ID" value="XM_069374067.1"/>
</dbReference>
<dbReference type="GeneID" id="96006905"/>
<protein>
    <submittedName>
        <fullName evidence="4">Uncharacterized protein</fullName>
    </submittedName>
</protein>
<dbReference type="Gene3D" id="3.40.50.720">
    <property type="entry name" value="NAD(P)-binding Rossmann-like Domain"/>
    <property type="match status" value="1"/>
</dbReference>
<dbReference type="FunFam" id="3.40.50.720:FF:000084">
    <property type="entry name" value="Short-chain dehydrogenase reductase"/>
    <property type="match status" value="1"/>
</dbReference>
<evidence type="ECO:0000256" key="3">
    <source>
        <dbReference type="ARBA" id="ARBA00023002"/>
    </source>
</evidence>
<organism evidence="4 5">
    <name type="scientific">Cladosporium halotolerans</name>
    <dbReference type="NCBI Taxonomy" id="1052096"/>
    <lineage>
        <taxon>Eukaryota</taxon>
        <taxon>Fungi</taxon>
        <taxon>Dikarya</taxon>
        <taxon>Ascomycota</taxon>
        <taxon>Pezizomycotina</taxon>
        <taxon>Dothideomycetes</taxon>
        <taxon>Dothideomycetidae</taxon>
        <taxon>Cladosporiales</taxon>
        <taxon>Cladosporiaceae</taxon>
        <taxon>Cladosporium</taxon>
    </lineage>
</organism>
<dbReference type="InterPro" id="IPR036291">
    <property type="entry name" value="NAD(P)-bd_dom_sf"/>
</dbReference>
<dbReference type="SUPFAM" id="SSF51735">
    <property type="entry name" value="NAD(P)-binding Rossmann-fold domains"/>
    <property type="match status" value="1"/>
</dbReference>
<evidence type="ECO:0000256" key="2">
    <source>
        <dbReference type="ARBA" id="ARBA00022857"/>
    </source>
</evidence>
<comment type="caution">
    <text evidence="4">The sequence shown here is derived from an EMBL/GenBank/DDBJ whole genome shotgun (WGS) entry which is preliminary data.</text>
</comment>
<dbReference type="InterPro" id="IPR002347">
    <property type="entry name" value="SDR_fam"/>
</dbReference>
<evidence type="ECO:0000313" key="5">
    <source>
        <dbReference type="Proteomes" id="UP000803884"/>
    </source>
</evidence>
<proteinExistence type="inferred from homology"/>
<dbReference type="CDD" id="cd05233">
    <property type="entry name" value="SDR_c"/>
    <property type="match status" value="1"/>
</dbReference>
<dbReference type="PRINTS" id="PR00080">
    <property type="entry name" value="SDRFAMILY"/>
</dbReference>
<dbReference type="Pfam" id="PF13561">
    <property type="entry name" value="adh_short_C2"/>
    <property type="match status" value="1"/>
</dbReference>
<keyword evidence="2" id="KW-0521">NADP</keyword>
<keyword evidence="3" id="KW-0560">Oxidoreductase</keyword>
<dbReference type="PRINTS" id="PR00081">
    <property type="entry name" value="GDHRDH"/>
</dbReference>
<dbReference type="PANTHER" id="PTHR24321">
    <property type="entry name" value="DEHYDROGENASES, SHORT CHAIN"/>
    <property type="match status" value="1"/>
</dbReference>
<name>A0AB34KQV9_9PEZI</name>
<dbReference type="Proteomes" id="UP000803884">
    <property type="component" value="Unassembled WGS sequence"/>
</dbReference>
<dbReference type="GO" id="GO:0016491">
    <property type="term" value="F:oxidoreductase activity"/>
    <property type="evidence" value="ECO:0007669"/>
    <property type="project" value="UniProtKB-KW"/>
</dbReference>
<accession>A0AB34KQV9</accession>
<reference evidence="4 5" key="1">
    <citation type="journal article" date="2020" name="Microbiol. Resour. Announc.">
        <title>Draft Genome Sequence of a Cladosporium Species Isolated from the Mesophotic Ascidian Didemnum maculosum.</title>
        <authorList>
            <person name="Gioti A."/>
            <person name="Siaperas R."/>
            <person name="Nikolaivits E."/>
            <person name="Le Goff G."/>
            <person name="Ouazzani J."/>
            <person name="Kotoulas G."/>
            <person name="Topakas E."/>
        </authorList>
    </citation>
    <scope>NUCLEOTIDE SEQUENCE [LARGE SCALE GENOMIC DNA]</scope>
    <source>
        <strain evidence="4 5">TM138-S3</strain>
    </source>
</reference>